<evidence type="ECO:0000256" key="1">
    <source>
        <dbReference type="SAM" id="MobiDB-lite"/>
    </source>
</evidence>
<name>A0AAV4ZUP8_9HYPH</name>
<reference evidence="2" key="1">
    <citation type="journal article" date="2016" name="Front. Microbiol.">
        <title>Genome Sequence of the Piezophilic, Mesophilic Sulfate-Reducing Bacterium Desulfovibrio indicus J2T.</title>
        <authorList>
            <person name="Cao J."/>
            <person name="Maignien L."/>
            <person name="Shao Z."/>
            <person name="Alain K."/>
            <person name="Jebbar M."/>
        </authorList>
    </citation>
    <scope>NUCLEOTIDE SEQUENCE</scope>
    <source>
        <strain evidence="2">DSM 16372</strain>
    </source>
</reference>
<evidence type="ECO:0008006" key="4">
    <source>
        <dbReference type="Google" id="ProtNLM"/>
    </source>
</evidence>
<dbReference type="EMBL" id="BPQO01000039">
    <property type="protein sequence ID" value="GJD92227.1"/>
    <property type="molecule type" value="Genomic_DNA"/>
</dbReference>
<protein>
    <recommendedName>
        <fullName evidence="4">CopG family transcriptional regulator</fullName>
    </recommendedName>
</protein>
<accession>A0AAV4ZUP8</accession>
<comment type="caution">
    <text evidence="2">The sequence shown here is derived from an EMBL/GenBank/DDBJ whole genome shotgun (WGS) entry which is preliminary data.</text>
</comment>
<proteinExistence type="predicted"/>
<evidence type="ECO:0000313" key="3">
    <source>
        <dbReference type="Proteomes" id="UP001055247"/>
    </source>
</evidence>
<dbReference type="AlphaFoldDB" id="A0AAV4ZUP8"/>
<feature type="region of interest" description="Disordered" evidence="1">
    <location>
        <begin position="50"/>
        <end position="73"/>
    </location>
</feature>
<sequence length="73" mass="8028">MRDDRDAKPVRTGTGKRKSGLVLGLAVFEKISAVEGIHLTDEMRRDLASLERRGLTPEQRASSIADKYGRGST</sequence>
<evidence type="ECO:0000313" key="2">
    <source>
        <dbReference type="EMBL" id="GJD92227.1"/>
    </source>
</evidence>
<dbReference type="RefSeq" id="WP_066924041.1">
    <property type="nucleotide sequence ID" value="NZ_BPQO01000039.1"/>
</dbReference>
<gene>
    <name evidence="2" type="ORF">BHAOGJBA_5780</name>
</gene>
<dbReference type="Proteomes" id="UP001055247">
    <property type="component" value="Unassembled WGS sequence"/>
</dbReference>
<organism evidence="2 3">
    <name type="scientific">Methylobacterium hispanicum</name>
    <dbReference type="NCBI Taxonomy" id="270350"/>
    <lineage>
        <taxon>Bacteria</taxon>
        <taxon>Pseudomonadati</taxon>
        <taxon>Pseudomonadota</taxon>
        <taxon>Alphaproteobacteria</taxon>
        <taxon>Hyphomicrobiales</taxon>
        <taxon>Methylobacteriaceae</taxon>
        <taxon>Methylobacterium</taxon>
    </lineage>
</organism>
<reference evidence="2" key="2">
    <citation type="submission" date="2021-08" db="EMBL/GenBank/DDBJ databases">
        <authorList>
            <person name="Tani A."/>
            <person name="Ola A."/>
            <person name="Ogura Y."/>
            <person name="Katsura K."/>
            <person name="Hayashi T."/>
        </authorList>
    </citation>
    <scope>NUCLEOTIDE SEQUENCE</scope>
    <source>
        <strain evidence="2">DSM 16372</strain>
    </source>
</reference>
<keyword evidence="3" id="KW-1185">Reference proteome</keyword>